<evidence type="ECO:0000313" key="3">
    <source>
        <dbReference type="Proteomes" id="UP000694411"/>
    </source>
</evidence>
<reference evidence="2" key="2">
    <citation type="submission" date="2025-08" db="UniProtKB">
        <authorList>
            <consortium name="Ensembl"/>
        </authorList>
    </citation>
    <scope>IDENTIFICATION</scope>
</reference>
<evidence type="ECO:0000256" key="1">
    <source>
        <dbReference type="SAM" id="Phobius"/>
    </source>
</evidence>
<proteinExistence type="predicted"/>
<evidence type="ECO:0000313" key="2">
    <source>
        <dbReference type="Ensembl" id="ENSTGEP00000004436.1"/>
    </source>
</evidence>
<feature type="transmembrane region" description="Helical" evidence="1">
    <location>
        <begin position="42"/>
        <end position="65"/>
    </location>
</feature>
<organism evidence="2 3">
    <name type="scientific">Theropithecus gelada</name>
    <name type="common">Gelada baboon</name>
    <dbReference type="NCBI Taxonomy" id="9565"/>
    <lineage>
        <taxon>Eukaryota</taxon>
        <taxon>Metazoa</taxon>
        <taxon>Chordata</taxon>
        <taxon>Craniata</taxon>
        <taxon>Vertebrata</taxon>
        <taxon>Euteleostomi</taxon>
        <taxon>Mammalia</taxon>
        <taxon>Eutheria</taxon>
        <taxon>Euarchontoglires</taxon>
        <taxon>Primates</taxon>
        <taxon>Haplorrhini</taxon>
        <taxon>Catarrhini</taxon>
        <taxon>Cercopithecidae</taxon>
        <taxon>Cercopithecinae</taxon>
        <taxon>Theropithecus</taxon>
    </lineage>
</organism>
<accession>A0A8D2EF06</accession>
<dbReference type="Ensembl" id="ENSTGET00000005403.1">
    <property type="protein sequence ID" value="ENSTGEP00000004436.1"/>
    <property type="gene ID" value="ENSTGEG00000003740.1"/>
</dbReference>
<dbReference type="AlphaFoldDB" id="A0A8D2EF06"/>
<keyword evidence="1" id="KW-1133">Transmembrane helix</keyword>
<name>A0A8D2EF06_THEGE</name>
<keyword evidence="1" id="KW-0472">Membrane</keyword>
<keyword evidence="3" id="KW-1185">Reference proteome</keyword>
<reference evidence="2" key="3">
    <citation type="submission" date="2025-09" db="UniProtKB">
        <authorList>
            <consortium name="Ensembl"/>
        </authorList>
    </citation>
    <scope>IDENTIFICATION</scope>
</reference>
<keyword evidence="1" id="KW-0812">Transmembrane</keyword>
<reference evidence="2" key="1">
    <citation type="submission" date="2018-05" db="EMBL/GenBank/DDBJ databases">
        <title>Whole genome of Theropithecus gelada.</title>
        <authorList>
            <person name="Chiou K.L."/>
            <person name="Snyder-Mackler N."/>
        </authorList>
    </citation>
    <scope>NUCLEOTIDE SEQUENCE [LARGE SCALE GENOMIC DNA]</scope>
</reference>
<sequence>IIVILTGVRWYLIVVLICISLVISDVELFFHMIFGCMCEKCLVVFFVHFLKGLFLFVIVIFQSHFIGLHLLYYQICFQNIFLSCSFFIFFLAYFCLNLRLLLPHVF</sequence>
<dbReference type="Proteomes" id="UP000694411">
    <property type="component" value="Chromosome 4"/>
</dbReference>
<feature type="transmembrane region" description="Helical" evidence="1">
    <location>
        <begin position="71"/>
        <end position="96"/>
    </location>
</feature>
<feature type="transmembrane region" description="Helical" evidence="1">
    <location>
        <begin position="12"/>
        <end position="30"/>
    </location>
</feature>
<protein>
    <submittedName>
        <fullName evidence="2">Uncharacterized protein</fullName>
    </submittedName>
</protein>